<evidence type="ECO:0000313" key="1">
    <source>
        <dbReference type="EMBL" id="AVP99361.1"/>
    </source>
</evidence>
<proteinExistence type="predicted"/>
<dbReference type="KEGG" id="xba:C7S18_20260"/>
<dbReference type="Proteomes" id="UP000241074">
    <property type="component" value="Chromosome"/>
</dbReference>
<accession>A0A2P1PWX8</accession>
<name>A0A2P1PWX8_9GAMM</name>
<reference evidence="1 2" key="2">
    <citation type="submission" date="2018-03" db="EMBL/GenBank/DDBJ databases">
        <authorList>
            <person name="Keele B.F."/>
        </authorList>
    </citation>
    <scope>NUCLEOTIDE SEQUENCE [LARGE SCALE GENOMIC DNA]</scope>
    <source>
        <strain evidence="1 2">D13</strain>
    </source>
</reference>
<evidence type="ECO:0000313" key="2">
    <source>
        <dbReference type="Proteomes" id="UP000241074"/>
    </source>
</evidence>
<gene>
    <name evidence="1" type="ORF">C7S18_20260</name>
</gene>
<organism evidence="1 2">
    <name type="scientific">Ahniella affigens</name>
    <dbReference type="NCBI Taxonomy" id="2021234"/>
    <lineage>
        <taxon>Bacteria</taxon>
        <taxon>Pseudomonadati</taxon>
        <taxon>Pseudomonadota</taxon>
        <taxon>Gammaproteobacteria</taxon>
        <taxon>Lysobacterales</taxon>
        <taxon>Rhodanobacteraceae</taxon>
        <taxon>Ahniella</taxon>
    </lineage>
</organism>
<keyword evidence="2" id="KW-1185">Reference proteome</keyword>
<sequence>MPIRNHITPVTACHHLLGGSTMATRAQHAVLQKKITALSKALANLGKGTDLRDLILIIRQPGWTTPAELRFAVAMVDNLQAQTDLIAKTSKDLLTAAKAVELRG</sequence>
<protein>
    <submittedName>
        <fullName evidence="1">Uncharacterized protein</fullName>
    </submittedName>
</protein>
<dbReference type="OrthoDB" id="4251348at2"/>
<dbReference type="AlphaFoldDB" id="A0A2P1PWX8"/>
<reference evidence="1 2" key="1">
    <citation type="submission" date="2018-03" db="EMBL/GenBank/DDBJ databases">
        <title>Ahniella affigens gen. nov., sp. nov., a gammaproteobacterium isolated from sandy soil near a stream.</title>
        <authorList>
            <person name="Ko Y."/>
            <person name="Kim J.-H."/>
        </authorList>
    </citation>
    <scope>NUCLEOTIDE SEQUENCE [LARGE SCALE GENOMIC DNA]</scope>
    <source>
        <strain evidence="1 2">D13</strain>
    </source>
</reference>
<dbReference type="EMBL" id="CP027860">
    <property type="protein sequence ID" value="AVP99361.1"/>
    <property type="molecule type" value="Genomic_DNA"/>
</dbReference>